<evidence type="ECO:0000259" key="6">
    <source>
        <dbReference type="Pfam" id="PF03151"/>
    </source>
</evidence>
<feature type="transmembrane region" description="Helical" evidence="5">
    <location>
        <begin position="65"/>
        <end position="85"/>
    </location>
</feature>
<evidence type="ECO:0000256" key="5">
    <source>
        <dbReference type="SAM" id="Phobius"/>
    </source>
</evidence>
<reference evidence="7" key="1">
    <citation type="submission" date="2024-02" db="EMBL/GenBank/DDBJ databases">
        <authorList>
            <consortium name="ELIXIR-Norway"/>
            <consortium name="Elixir Norway"/>
        </authorList>
    </citation>
    <scope>NUCLEOTIDE SEQUENCE</scope>
</reference>
<feature type="transmembrane region" description="Helical" evidence="5">
    <location>
        <begin position="97"/>
        <end position="116"/>
    </location>
</feature>
<keyword evidence="4 5" id="KW-0472">Membrane</keyword>
<evidence type="ECO:0000256" key="1">
    <source>
        <dbReference type="ARBA" id="ARBA00004141"/>
    </source>
</evidence>
<comment type="subcellular location">
    <subcellularLocation>
        <location evidence="1">Membrane</location>
        <topology evidence="1">Multi-pass membrane protein</topology>
    </subcellularLocation>
</comment>
<evidence type="ECO:0000256" key="2">
    <source>
        <dbReference type="ARBA" id="ARBA00022692"/>
    </source>
</evidence>
<dbReference type="PANTHER" id="PTHR11132">
    <property type="entry name" value="SOLUTE CARRIER FAMILY 35"/>
    <property type="match status" value="1"/>
</dbReference>
<keyword evidence="3 5" id="KW-1133">Transmembrane helix</keyword>
<name>A0ABP0TS13_9BRYO</name>
<dbReference type="Proteomes" id="UP001497512">
    <property type="component" value="Chromosome 14"/>
</dbReference>
<evidence type="ECO:0000256" key="4">
    <source>
        <dbReference type="ARBA" id="ARBA00023136"/>
    </source>
</evidence>
<feature type="transmembrane region" description="Helical" evidence="5">
    <location>
        <begin position="122"/>
        <end position="144"/>
    </location>
</feature>
<feature type="domain" description="Sugar phosphate transporter" evidence="6">
    <location>
        <begin position="36"/>
        <end position="314"/>
    </location>
</feature>
<feature type="transmembrane region" description="Helical" evidence="5">
    <location>
        <begin position="215"/>
        <end position="234"/>
    </location>
</feature>
<proteinExistence type="predicted"/>
<organism evidence="7 8">
    <name type="scientific">Sphagnum troendelagicum</name>
    <dbReference type="NCBI Taxonomy" id="128251"/>
    <lineage>
        <taxon>Eukaryota</taxon>
        <taxon>Viridiplantae</taxon>
        <taxon>Streptophyta</taxon>
        <taxon>Embryophyta</taxon>
        <taxon>Bryophyta</taxon>
        <taxon>Sphagnophytina</taxon>
        <taxon>Sphagnopsida</taxon>
        <taxon>Sphagnales</taxon>
        <taxon>Sphagnaceae</taxon>
        <taxon>Sphagnum</taxon>
    </lineage>
</organism>
<evidence type="ECO:0000313" key="8">
    <source>
        <dbReference type="Proteomes" id="UP001497512"/>
    </source>
</evidence>
<feature type="transmembrane region" description="Helical" evidence="5">
    <location>
        <begin position="284"/>
        <end position="301"/>
    </location>
</feature>
<dbReference type="InterPro" id="IPR050186">
    <property type="entry name" value="TPT_transporter"/>
</dbReference>
<feature type="transmembrane region" description="Helical" evidence="5">
    <location>
        <begin position="307"/>
        <end position="324"/>
    </location>
</feature>
<feature type="transmembrane region" description="Helical" evidence="5">
    <location>
        <begin position="177"/>
        <end position="194"/>
    </location>
</feature>
<dbReference type="InterPro" id="IPR004853">
    <property type="entry name" value="Sugar_P_trans_dom"/>
</dbReference>
<feature type="transmembrane region" description="Helical" evidence="5">
    <location>
        <begin position="31"/>
        <end position="53"/>
    </location>
</feature>
<dbReference type="EMBL" id="OZ019906">
    <property type="protein sequence ID" value="CAK9203444.1"/>
    <property type="molecule type" value="Genomic_DNA"/>
</dbReference>
<accession>A0ABP0TS13</accession>
<sequence>MGSRISLVDDVEEGNIERQAKERQFRSRNQSVMSGLAYCISSSSMILLNKLLLSGYGLTGGISLMFYQNLISVIVVYILKAVGAITTEPVTWRLVEVWFPVNILFVSMLVTSTYSLRFLNVAMVTILKNVTNLITAVGEMYLFNKHHNKEVWGSLILMLVSAISGGITDISFHSVGYSWQLLNCFCTSAYSLWLRKVMDLAKQKTSTGNLNEFSMVLLNNLLSLPLGFALILVFEKDDIWTLPALKYPMFWIVITLSGLLGLAISFTSMWFLHQTSPTTHSLVGSLNKIPLSLAGILLFHVKTSGSNLLSIFFGLVAGVIFARAKMSS</sequence>
<protein>
    <recommendedName>
        <fullName evidence="6">Sugar phosphate transporter domain-containing protein</fullName>
    </recommendedName>
</protein>
<keyword evidence="8" id="KW-1185">Reference proteome</keyword>
<feature type="transmembrane region" description="Helical" evidence="5">
    <location>
        <begin position="249"/>
        <end position="272"/>
    </location>
</feature>
<evidence type="ECO:0000256" key="3">
    <source>
        <dbReference type="ARBA" id="ARBA00022989"/>
    </source>
</evidence>
<feature type="transmembrane region" description="Helical" evidence="5">
    <location>
        <begin position="151"/>
        <end position="171"/>
    </location>
</feature>
<evidence type="ECO:0000313" key="7">
    <source>
        <dbReference type="EMBL" id="CAK9203444.1"/>
    </source>
</evidence>
<keyword evidence="2 5" id="KW-0812">Transmembrane</keyword>
<gene>
    <name evidence="7" type="ORF">CSSPTR1EN2_LOCUS6889</name>
</gene>
<dbReference type="Pfam" id="PF03151">
    <property type="entry name" value="TPT"/>
    <property type="match status" value="1"/>
</dbReference>